<name>A0AAD5E133_UMBRA</name>
<dbReference type="GeneID" id="75917614"/>
<dbReference type="EMBL" id="MU620977">
    <property type="protein sequence ID" value="KAI8575541.1"/>
    <property type="molecule type" value="Genomic_DNA"/>
</dbReference>
<evidence type="ECO:0000313" key="2">
    <source>
        <dbReference type="EMBL" id="KAI8575541.1"/>
    </source>
</evidence>
<feature type="compositionally biased region" description="Polar residues" evidence="1">
    <location>
        <begin position="183"/>
        <end position="193"/>
    </location>
</feature>
<feature type="compositionally biased region" description="Low complexity" evidence="1">
    <location>
        <begin position="249"/>
        <end position="268"/>
    </location>
</feature>
<gene>
    <name evidence="2" type="ORF">K450DRAFT_261162</name>
</gene>
<accession>A0AAD5E133</accession>
<proteinExistence type="predicted"/>
<dbReference type="AlphaFoldDB" id="A0AAD5E133"/>
<feature type="compositionally biased region" description="Acidic residues" evidence="1">
    <location>
        <begin position="199"/>
        <end position="208"/>
    </location>
</feature>
<organism evidence="2 3">
    <name type="scientific">Umbelopsis ramanniana AG</name>
    <dbReference type="NCBI Taxonomy" id="1314678"/>
    <lineage>
        <taxon>Eukaryota</taxon>
        <taxon>Fungi</taxon>
        <taxon>Fungi incertae sedis</taxon>
        <taxon>Mucoromycota</taxon>
        <taxon>Mucoromycotina</taxon>
        <taxon>Umbelopsidomycetes</taxon>
        <taxon>Umbelopsidales</taxon>
        <taxon>Umbelopsidaceae</taxon>
        <taxon>Umbelopsis</taxon>
    </lineage>
</organism>
<protein>
    <submittedName>
        <fullName evidence="2">Uncharacterized protein</fullName>
    </submittedName>
</protein>
<evidence type="ECO:0000313" key="3">
    <source>
        <dbReference type="Proteomes" id="UP001206595"/>
    </source>
</evidence>
<reference evidence="2" key="2">
    <citation type="journal article" date="2022" name="Proc. Natl. Acad. Sci. U.S.A.">
        <title>Diploid-dominant life cycles characterize the early evolution of Fungi.</title>
        <authorList>
            <person name="Amses K.R."/>
            <person name="Simmons D.R."/>
            <person name="Longcore J.E."/>
            <person name="Mondo S.J."/>
            <person name="Seto K."/>
            <person name="Jeronimo G.H."/>
            <person name="Bonds A.E."/>
            <person name="Quandt C.A."/>
            <person name="Davis W.J."/>
            <person name="Chang Y."/>
            <person name="Federici B.A."/>
            <person name="Kuo A."/>
            <person name="LaButti K."/>
            <person name="Pangilinan J."/>
            <person name="Andreopoulos W."/>
            <person name="Tritt A."/>
            <person name="Riley R."/>
            <person name="Hundley H."/>
            <person name="Johnson J."/>
            <person name="Lipzen A."/>
            <person name="Barry K."/>
            <person name="Lang B.F."/>
            <person name="Cuomo C.A."/>
            <person name="Buchler N.E."/>
            <person name="Grigoriev I.V."/>
            <person name="Spatafora J.W."/>
            <person name="Stajich J.E."/>
            <person name="James T.Y."/>
        </authorList>
    </citation>
    <scope>NUCLEOTIDE SEQUENCE</scope>
    <source>
        <strain evidence="2">AG</strain>
    </source>
</reference>
<evidence type="ECO:0000256" key="1">
    <source>
        <dbReference type="SAM" id="MobiDB-lite"/>
    </source>
</evidence>
<dbReference type="Proteomes" id="UP001206595">
    <property type="component" value="Unassembled WGS sequence"/>
</dbReference>
<feature type="region of interest" description="Disordered" evidence="1">
    <location>
        <begin position="179"/>
        <end position="274"/>
    </location>
</feature>
<comment type="caution">
    <text evidence="2">The sequence shown here is derived from an EMBL/GenBank/DDBJ whole genome shotgun (WGS) entry which is preliminary data.</text>
</comment>
<sequence>MPVLVSQFFFFFLGQKICHKLVCLSFLALFFTLVSLFSSSLYHIVTAMSVNVLSAPSSLSAVGNESQLDSAVHSLYKLYHTPPPPMNRPQSRHHRSDSRTIIAEDDYMISYGRENAHSIAQTPALKSKLNKLPAVAPISSDAMDAEMVELIRNTAANARLSMPSLSDVSLRRKPKMNDRIVSFNESPEYITTPSSSDSDSVDAVDDSTEQFIPETPPSPTKRAVKTLRNTVVRGKSPERSEQVSKQSRSRPVSAPPALSSSSSDAQRPNHPLKTIGKWLTDKNKWLNADRTFLY</sequence>
<keyword evidence="3" id="KW-1185">Reference proteome</keyword>
<reference evidence="2" key="1">
    <citation type="submission" date="2021-06" db="EMBL/GenBank/DDBJ databases">
        <authorList>
            <consortium name="DOE Joint Genome Institute"/>
            <person name="Mondo S.J."/>
            <person name="Amses K.R."/>
            <person name="Simmons D.R."/>
            <person name="Longcore J.E."/>
            <person name="Seto K."/>
            <person name="Alves G.H."/>
            <person name="Bonds A.E."/>
            <person name="Quandt C.A."/>
            <person name="Davis W.J."/>
            <person name="Chang Y."/>
            <person name="Letcher P.M."/>
            <person name="Powell M.J."/>
            <person name="Kuo A."/>
            <person name="Labutti K."/>
            <person name="Pangilinan J."/>
            <person name="Andreopoulos W."/>
            <person name="Tritt A."/>
            <person name="Riley R."/>
            <person name="Hundley H."/>
            <person name="Johnson J."/>
            <person name="Lipzen A."/>
            <person name="Barry K."/>
            <person name="Berbee M.L."/>
            <person name="Buchler N.E."/>
            <person name="Grigoriev I.V."/>
            <person name="Spatafora J.W."/>
            <person name="Stajich J.E."/>
            <person name="James T.Y."/>
        </authorList>
    </citation>
    <scope>NUCLEOTIDE SEQUENCE</scope>
    <source>
        <strain evidence="2">AG</strain>
    </source>
</reference>
<dbReference type="RefSeq" id="XP_051440545.1">
    <property type="nucleotide sequence ID" value="XM_051592271.1"/>
</dbReference>